<accession>A0A0G4GCM0</accession>
<dbReference type="AlphaFoldDB" id="A0A0G4GCM0"/>
<protein>
    <submittedName>
        <fullName evidence="1">Uncharacterized protein</fullName>
    </submittedName>
</protein>
<evidence type="ECO:0000313" key="1">
    <source>
        <dbReference type="EMBL" id="CEM27059.1"/>
    </source>
</evidence>
<proteinExistence type="predicted"/>
<dbReference type="EMBL" id="CDMZ01001092">
    <property type="protein sequence ID" value="CEM27059.1"/>
    <property type="molecule type" value="Genomic_DNA"/>
</dbReference>
<sequence>MGAGLDSSLFALLDVLNPFTVESDGKLYTEYLGGPSSLPREYVQALNTYAPRGASEVEKETLDFAPFIRYLYSYFHSETSVPDRKIS</sequence>
<reference evidence="1" key="1">
    <citation type="submission" date="2014-11" db="EMBL/GenBank/DDBJ databases">
        <authorList>
            <person name="Otto D Thomas"/>
            <person name="Naeem Raeece"/>
        </authorList>
    </citation>
    <scope>NUCLEOTIDE SEQUENCE</scope>
</reference>
<organism evidence="1">
    <name type="scientific">Chromera velia CCMP2878</name>
    <dbReference type="NCBI Taxonomy" id="1169474"/>
    <lineage>
        <taxon>Eukaryota</taxon>
        <taxon>Sar</taxon>
        <taxon>Alveolata</taxon>
        <taxon>Colpodellida</taxon>
        <taxon>Chromeraceae</taxon>
        <taxon>Chromera</taxon>
    </lineage>
</organism>
<name>A0A0G4GCM0_9ALVE</name>
<dbReference type="VEuPathDB" id="CryptoDB:Cvel_4521"/>
<gene>
    <name evidence="1" type="ORF">Cvel_4521</name>
</gene>